<organism evidence="1 2">
    <name type="scientific">Ceratopteris richardii</name>
    <name type="common">Triangle waterfern</name>
    <dbReference type="NCBI Taxonomy" id="49495"/>
    <lineage>
        <taxon>Eukaryota</taxon>
        <taxon>Viridiplantae</taxon>
        <taxon>Streptophyta</taxon>
        <taxon>Embryophyta</taxon>
        <taxon>Tracheophyta</taxon>
        <taxon>Polypodiopsida</taxon>
        <taxon>Polypodiidae</taxon>
        <taxon>Polypodiales</taxon>
        <taxon>Pteridineae</taxon>
        <taxon>Pteridaceae</taxon>
        <taxon>Parkerioideae</taxon>
        <taxon>Ceratopteris</taxon>
    </lineage>
</organism>
<accession>A0A8T2RZ11</accession>
<gene>
    <name evidence="1" type="ORF">KP509_23G041800</name>
</gene>
<evidence type="ECO:0008006" key="3">
    <source>
        <dbReference type="Google" id="ProtNLM"/>
    </source>
</evidence>
<evidence type="ECO:0000313" key="1">
    <source>
        <dbReference type="EMBL" id="KAH7301769.1"/>
    </source>
</evidence>
<dbReference type="AlphaFoldDB" id="A0A8T2RZ11"/>
<protein>
    <recommendedName>
        <fullName evidence="3">Pentatricopeptide repeat-containing protein</fullName>
    </recommendedName>
</protein>
<name>A0A8T2RZ11_CERRI</name>
<proteinExistence type="predicted"/>
<keyword evidence="2" id="KW-1185">Reference proteome</keyword>
<reference evidence="1 2" key="1">
    <citation type="submission" date="2021-08" db="EMBL/GenBank/DDBJ databases">
        <title>WGS assembly of Ceratopteris richardii.</title>
        <authorList>
            <person name="Marchant D.B."/>
            <person name="Chen G."/>
            <person name="Jenkins J."/>
            <person name="Shu S."/>
            <person name="Leebens-Mack J."/>
            <person name="Grimwood J."/>
            <person name="Schmutz J."/>
            <person name="Soltis P."/>
            <person name="Soltis D."/>
            <person name="Chen Z.-H."/>
        </authorList>
    </citation>
    <scope>NUCLEOTIDE SEQUENCE [LARGE SCALE GENOMIC DNA]</scope>
    <source>
        <strain evidence="1">Whitten #5841</strain>
        <tissue evidence="1">Leaf</tissue>
    </source>
</reference>
<dbReference type="Proteomes" id="UP000825935">
    <property type="component" value="Chromosome 23"/>
</dbReference>
<sequence length="152" mass="17164">MLTMRTEYGDGGQAFQVYKQMLHEALVPSIVTFVAFINLCTKKRALVEGKQAHACIIGGHVTSRVVLEVALVFMYEKFWRMTGGRVMDVHFWHRSCVLPDSEAKLGFWSRRRSFPKGGRSGLTGEKVACLWLCSTVQVSSYMIGSEGKTQFY</sequence>
<evidence type="ECO:0000313" key="2">
    <source>
        <dbReference type="Proteomes" id="UP000825935"/>
    </source>
</evidence>
<dbReference type="EMBL" id="CM035428">
    <property type="protein sequence ID" value="KAH7301769.1"/>
    <property type="molecule type" value="Genomic_DNA"/>
</dbReference>
<comment type="caution">
    <text evidence="1">The sequence shown here is derived from an EMBL/GenBank/DDBJ whole genome shotgun (WGS) entry which is preliminary data.</text>
</comment>